<evidence type="ECO:0000256" key="1">
    <source>
        <dbReference type="SAM" id="Coils"/>
    </source>
</evidence>
<proteinExistence type="predicted"/>
<dbReference type="OrthoDB" id="1046782at2759"/>
<dbReference type="GeneID" id="68355443"/>
<protein>
    <submittedName>
        <fullName evidence="2">Subtilisin-like protease</fullName>
    </submittedName>
</protein>
<sequence length="450" mass="51150">MAEQNVAEQNIHARAADQQDCTGSLKAYYKLTESFDKYLKTLDISASATVSGWGQSASVSGSYLDQAELSKDGLTYVAIIDVQRQSDSNSGFEFNKKNYNGATFAQDYGDRWIRGFHTGGKMIARLSFDSKGSVSKDELKVHAEASLKFWGVSGDLSASVKKSMEDFINNACRHNYEYRPLLDEYRNADNFPKGQKILDYRIAHLVSYKVLRELVRISEMSQYLQRLELHEDELKDDIEFASLEMVEASKNWVDSNAEKPESAIQTGRDLIKKFRTDFYDKYENLMRHDVYISGVEVIYGDQPPATRVLEILHHIEDINHNMGGEFVWLVPIYTARRDEACTSFKVIIQDGGLAGFKDLSKGAGGKNRYLQCEKTPSEDKIRRLALVRGLENAQDYLDELDHGFRGKTENINEGRGDSNDILHLLWAFDGKRDEASKKDVRDFYNVPVVN</sequence>
<dbReference type="EMBL" id="JAIZPD010000006">
    <property type="protein sequence ID" value="KAH0962212.1"/>
    <property type="molecule type" value="Genomic_DNA"/>
</dbReference>
<feature type="coiled-coil region" evidence="1">
    <location>
        <begin position="224"/>
        <end position="251"/>
    </location>
</feature>
<dbReference type="GO" id="GO:0008233">
    <property type="term" value="F:peptidase activity"/>
    <property type="evidence" value="ECO:0007669"/>
    <property type="project" value="UniProtKB-KW"/>
</dbReference>
<evidence type="ECO:0000313" key="2">
    <source>
        <dbReference type="EMBL" id="KAH0962212.1"/>
    </source>
</evidence>
<keyword evidence="1" id="KW-0175">Coiled coil</keyword>
<dbReference type="AlphaFoldDB" id="A0A9P8MWA8"/>
<keyword evidence="2" id="KW-0378">Hydrolase</keyword>
<gene>
    <name evidence="2" type="ORF">HRG_06314</name>
</gene>
<keyword evidence="2" id="KW-0645">Protease</keyword>
<accession>A0A9P8MWA8</accession>
<evidence type="ECO:0000313" key="3">
    <source>
        <dbReference type="Proteomes" id="UP000824596"/>
    </source>
</evidence>
<dbReference type="GO" id="GO:0006508">
    <property type="term" value="P:proteolysis"/>
    <property type="evidence" value="ECO:0007669"/>
    <property type="project" value="UniProtKB-KW"/>
</dbReference>
<dbReference type="RefSeq" id="XP_044719725.1">
    <property type="nucleotide sequence ID" value="XM_044864785.1"/>
</dbReference>
<reference evidence="2" key="1">
    <citation type="submission" date="2021-09" db="EMBL/GenBank/DDBJ databases">
        <title>A high-quality genome of the endoparasitic fungus Hirsutella rhossiliensis with a comparison of Hirsutella genomes reveals transposable elements contributing to genome size variation.</title>
        <authorList>
            <person name="Lin R."/>
            <person name="Jiao Y."/>
            <person name="Sun X."/>
            <person name="Ling J."/>
            <person name="Xie B."/>
            <person name="Cheng X."/>
        </authorList>
    </citation>
    <scope>NUCLEOTIDE SEQUENCE</scope>
    <source>
        <strain evidence="2">HR02</strain>
    </source>
</reference>
<organism evidence="2 3">
    <name type="scientific">Hirsutella rhossiliensis</name>
    <dbReference type="NCBI Taxonomy" id="111463"/>
    <lineage>
        <taxon>Eukaryota</taxon>
        <taxon>Fungi</taxon>
        <taxon>Dikarya</taxon>
        <taxon>Ascomycota</taxon>
        <taxon>Pezizomycotina</taxon>
        <taxon>Sordariomycetes</taxon>
        <taxon>Hypocreomycetidae</taxon>
        <taxon>Hypocreales</taxon>
        <taxon>Ophiocordycipitaceae</taxon>
        <taxon>Hirsutella</taxon>
    </lineage>
</organism>
<keyword evidence="3" id="KW-1185">Reference proteome</keyword>
<comment type="caution">
    <text evidence="2">The sequence shown here is derived from an EMBL/GenBank/DDBJ whole genome shotgun (WGS) entry which is preliminary data.</text>
</comment>
<dbReference type="Proteomes" id="UP000824596">
    <property type="component" value="Unassembled WGS sequence"/>
</dbReference>
<name>A0A9P8MWA8_9HYPO</name>